<sequence length="274" mass="28291">MRHSQLARRAGIPVAAAVLGALVATPALADATVVSPTTAYQGSGQNVTLRVTNDGAAPVRRITLKFRDDTPLAEAYPLSVEDWAPSIKMRTITTPLKTLHGDNETTEVAASITWLAMPGKDLAPGKSADLTVAVGPLPQLSTVQLDVATTYADGKPGPAMPPAALQLTPDPTGGLAAAAHSHGGATGGSAANGEEQLFKQAIEEADRGSSIWSYAGWVVAALALAGGLVMMLRNRHRAEEPEPADDDETADDPAAEEKEPVTAGSGNSKWAYKG</sequence>
<keyword evidence="3" id="KW-0732">Signal</keyword>
<dbReference type="Proteomes" id="UP001523216">
    <property type="component" value="Unassembled WGS sequence"/>
</dbReference>
<keyword evidence="6" id="KW-1185">Reference proteome</keyword>
<protein>
    <submittedName>
        <fullName evidence="5">DUF1775 domain-containing protein</fullName>
    </submittedName>
</protein>
<feature type="region of interest" description="Disordered" evidence="1">
    <location>
        <begin position="237"/>
        <end position="274"/>
    </location>
</feature>
<evidence type="ECO:0000256" key="3">
    <source>
        <dbReference type="SAM" id="SignalP"/>
    </source>
</evidence>
<evidence type="ECO:0000313" key="6">
    <source>
        <dbReference type="Proteomes" id="UP001523216"/>
    </source>
</evidence>
<evidence type="ECO:0000256" key="2">
    <source>
        <dbReference type="SAM" id="Phobius"/>
    </source>
</evidence>
<evidence type="ECO:0000313" key="5">
    <source>
        <dbReference type="EMBL" id="MCM4077776.1"/>
    </source>
</evidence>
<keyword evidence="2" id="KW-0812">Transmembrane</keyword>
<comment type="caution">
    <text evidence="5">The sequence shown here is derived from an EMBL/GenBank/DDBJ whole genome shotgun (WGS) entry which is preliminary data.</text>
</comment>
<keyword evidence="2" id="KW-0472">Membrane</keyword>
<dbReference type="RefSeq" id="WP_251797621.1">
    <property type="nucleotide sequence ID" value="NZ_JAMQOL010000010.1"/>
</dbReference>
<dbReference type="InterPro" id="IPR038507">
    <property type="entry name" value="YcnI-like_sf"/>
</dbReference>
<evidence type="ECO:0000256" key="1">
    <source>
        <dbReference type="SAM" id="MobiDB-lite"/>
    </source>
</evidence>
<feature type="signal peptide" evidence="3">
    <location>
        <begin position="1"/>
        <end position="29"/>
    </location>
</feature>
<accession>A0ABT0XVG5</accession>
<feature type="region of interest" description="Disordered" evidence="1">
    <location>
        <begin position="154"/>
        <end position="191"/>
    </location>
</feature>
<feature type="domain" description="YncI copper-binding" evidence="4">
    <location>
        <begin position="33"/>
        <end position="155"/>
    </location>
</feature>
<feature type="compositionally biased region" description="Acidic residues" evidence="1">
    <location>
        <begin position="241"/>
        <end position="254"/>
    </location>
</feature>
<dbReference type="Pfam" id="PF07987">
    <property type="entry name" value="DUF1775"/>
    <property type="match status" value="1"/>
</dbReference>
<feature type="transmembrane region" description="Helical" evidence="2">
    <location>
        <begin position="211"/>
        <end position="232"/>
    </location>
</feature>
<reference evidence="5 6" key="1">
    <citation type="submission" date="2022-06" db="EMBL/GenBank/DDBJ databases">
        <title>Actinoplanes abujensis sp. nov., isolated from Nigerian arid soil.</title>
        <authorList>
            <person name="Ding P."/>
        </authorList>
    </citation>
    <scope>NUCLEOTIDE SEQUENCE [LARGE SCALE GENOMIC DNA]</scope>
    <source>
        <strain evidence="6">TRM88002</strain>
    </source>
</reference>
<keyword evidence="2" id="KW-1133">Transmembrane helix</keyword>
<gene>
    <name evidence="5" type="ORF">LXN57_09370</name>
</gene>
<name>A0ABT0XVG5_9ACTN</name>
<dbReference type="Gene3D" id="2.60.40.2230">
    <property type="entry name" value="Uncharacterised protein YcnI-like PF07987, DUF1775"/>
    <property type="match status" value="1"/>
</dbReference>
<feature type="compositionally biased region" description="Low complexity" evidence="1">
    <location>
        <begin position="172"/>
        <end position="191"/>
    </location>
</feature>
<evidence type="ECO:0000259" key="4">
    <source>
        <dbReference type="Pfam" id="PF07987"/>
    </source>
</evidence>
<dbReference type="EMBL" id="JAMQOL010000010">
    <property type="protein sequence ID" value="MCM4077776.1"/>
    <property type="molecule type" value="Genomic_DNA"/>
</dbReference>
<dbReference type="InterPro" id="IPR012533">
    <property type="entry name" value="YcnI-copper_dom"/>
</dbReference>
<feature type="chain" id="PRO_5045329409" evidence="3">
    <location>
        <begin position="30"/>
        <end position="274"/>
    </location>
</feature>
<proteinExistence type="predicted"/>
<organism evidence="5 6">
    <name type="scientific">Paractinoplanes hotanensis</name>
    <dbReference type="NCBI Taxonomy" id="2906497"/>
    <lineage>
        <taxon>Bacteria</taxon>
        <taxon>Bacillati</taxon>
        <taxon>Actinomycetota</taxon>
        <taxon>Actinomycetes</taxon>
        <taxon>Micromonosporales</taxon>
        <taxon>Micromonosporaceae</taxon>
        <taxon>Paractinoplanes</taxon>
    </lineage>
</organism>